<proteinExistence type="predicted"/>
<dbReference type="AlphaFoldDB" id="A0A9D4CFT3"/>
<organism evidence="1 2">
    <name type="scientific">Dreissena polymorpha</name>
    <name type="common">Zebra mussel</name>
    <name type="synonym">Mytilus polymorpha</name>
    <dbReference type="NCBI Taxonomy" id="45954"/>
    <lineage>
        <taxon>Eukaryota</taxon>
        <taxon>Metazoa</taxon>
        <taxon>Spiralia</taxon>
        <taxon>Lophotrochozoa</taxon>
        <taxon>Mollusca</taxon>
        <taxon>Bivalvia</taxon>
        <taxon>Autobranchia</taxon>
        <taxon>Heteroconchia</taxon>
        <taxon>Euheterodonta</taxon>
        <taxon>Imparidentia</taxon>
        <taxon>Neoheterodontei</taxon>
        <taxon>Myida</taxon>
        <taxon>Dreissenoidea</taxon>
        <taxon>Dreissenidae</taxon>
        <taxon>Dreissena</taxon>
    </lineage>
</organism>
<sequence>MGALEWDMLTVTQTIATANQMADFGSDIKDIIGILKLAKKEVSLSLTDIKFNFEFTFQTHAEMGLRYLVGRLSTDLTRPAASPSAKWIKRITSSAQSVPRRM</sequence>
<evidence type="ECO:0000313" key="2">
    <source>
        <dbReference type="Proteomes" id="UP000828390"/>
    </source>
</evidence>
<dbReference type="EMBL" id="JAIWYP010000012">
    <property type="protein sequence ID" value="KAH3723590.1"/>
    <property type="molecule type" value="Genomic_DNA"/>
</dbReference>
<protein>
    <submittedName>
        <fullName evidence="1">Uncharacterized protein</fullName>
    </submittedName>
</protein>
<reference evidence="1" key="2">
    <citation type="submission" date="2020-11" db="EMBL/GenBank/DDBJ databases">
        <authorList>
            <person name="McCartney M.A."/>
            <person name="Auch B."/>
            <person name="Kono T."/>
            <person name="Mallez S."/>
            <person name="Becker A."/>
            <person name="Gohl D.M."/>
            <person name="Silverstein K.A.T."/>
            <person name="Koren S."/>
            <person name="Bechman K.B."/>
            <person name="Herman A."/>
            <person name="Abrahante J.E."/>
            <person name="Garbe J."/>
        </authorList>
    </citation>
    <scope>NUCLEOTIDE SEQUENCE</scope>
    <source>
        <strain evidence="1">Duluth1</strain>
        <tissue evidence="1">Whole animal</tissue>
    </source>
</reference>
<keyword evidence="2" id="KW-1185">Reference proteome</keyword>
<accession>A0A9D4CFT3</accession>
<dbReference type="Proteomes" id="UP000828390">
    <property type="component" value="Unassembled WGS sequence"/>
</dbReference>
<comment type="caution">
    <text evidence="1">The sequence shown here is derived from an EMBL/GenBank/DDBJ whole genome shotgun (WGS) entry which is preliminary data.</text>
</comment>
<name>A0A9D4CFT3_DREPO</name>
<evidence type="ECO:0000313" key="1">
    <source>
        <dbReference type="EMBL" id="KAH3723590.1"/>
    </source>
</evidence>
<reference evidence="1" key="1">
    <citation type="journal article" date="2019" name="bioRxiv">
        <title>The Genome of the Zebra Mussel, Dreissena polymorpha: A Resource for Invasive Species Research.</title>
        <authorList>
            <person name="McCartney M.A."/>
            <person name="Auch B."/>
            <person name="Kono T."/>
            <person name="Mallez S."/>
            <person name="Zhang Y."/>
            <person name="Obille A."/>
            <person name="Becker A."/>
            <person name="Abrahante J.E."/>
            <person name="Garbe J."/>
            <person name="Badalamenti J.P."/>
            <person name="Herman A."/>
            <person name="Mangelson H."/>
            <person name="Liachko I."/>
            <person name="Sullivan S."/>
            <person name="Sone E.D."/>
            <person name="Koren S."/>
            <person name="Silverstein K.A.T."/>
            <person name="Beckman K.B."/>
            <person name="Gohl D.M."/>
        </authorList>
    </citation>
    <scope>NUCLEOTIDE SEQUENCE</scope>
    <source>
        <strain evidence="1">Duluth1</strain>
        <tissue evidence="1">Whole animal</tissue>
    </source>
</reference>
<gene>
    <name evidence="1" type="ORF">DPMN_049381</name>
</gene>